<dbReference type="EMBL" id="CP036433">
    <property type="protein sequence ID" value="QDU98897.1"/>
    <property type="molecule type" value="Genomic_DNA"/>
</dbReference>
<protein>
    <submittedName>
        <fullName evidence="3">Universal stress protein</fullName>
    </submittedName>
</protein>
<evidence type="ECO:0000256" key="1">
    <source>
        <dbReference type="ARBA" id="ARBA00008791"/>
    </source>
</evidence>
<comment type="similarity">
    <text evidence="1">Belongs to the universal stress protein A family.</text>
</comment>
<dbReference type="Proteomes" id="UP000317648">
    <property type="component" value="Chromosome"/>
</dbReference>
<dbReference type="KEGG" id="lcre:Pla8534_68080"/>
<organism evidence="3 4">
    <name type="scientific">Lignipirellula cremea</name>
    <dbReference type="NCBI Taxonomy" id="2528010"/>
    <lineage>
        <taxon>Bacteria</taxon>
        <taxon>Pseudomonadati</taxon>
        <taxon>Planctomycetota</taxon>
        <taxon>Planctomycetia</taxon>
        <taxon>Pirellulales</taxon>
        <taxon>Pirellulaceae</taxon>
        <taxon>Lignipirellula</taxon>
    </lineage>
</organism>
<gene>
    <name evidence="3" type="ORF">Pla8534_68080</name>
</gene>
<dbReference type="SUPFAM" id="SSF52402">
    <property type="entry name" value="Adenine nucleotide alpha hydrolases-like"/>
    <property type="match status" value="1"/>
</dbReference>
<dbReference type="Pfam" id="PF00582">
    <property type="entry name" value="Usp"/>
    <property type="match status" value="1"/>
</dbReference>
<dbReference type="PRINTS" id="PR01438">
    <property type="entry name" value="UNVRSLSTRESS"/>
</dbReference>
<keyword evidence="4" id="KW-1185">Reference proteome</keyword>
<name>A0A518E493_9BACT</name>
<dbReference type="PANTHER" id="PTHR46268:SF6">
    <property type="entry name" value="UNIVERSAL STRESS PROTEIN UP12"/>
    <property type="match status" value="1"/>
</dbReference>
<dbReference type="PANTHER" id="PTHR46268">
    <property type="entry name" value="STRESS RESPONSE PROTEIN NHAX"/>
    <property type="match status" value="1"/>
</dbReference>
<dbReference type="InterPro" id="IPR014729">
    <property type="entry name" value="Rossmann-like_a/b/a_fold"/>
</dbReference>
<dbReference type="Gene3D" id="3.40.50.620">
    <property type="entry name" value="HUPs"/>
    <property type="match status" value="1"/>
</dbReference>
<reference evidence="3 4" key="1">
    <citation type="submission" date="2019-02" db="EMBL/GenBank/DDBJ databases">
        <title>Deep-cultivation of Planctomycetes and their phenomic and genomic characterization uncovers novel biology.</title>
        <authorList>
            <person name="Wiegand S."/>
            <person name="Jogler M."/>
            <person name="Boedeker C."/>
            <person name="Pinto D."/>
            <person name="Vollmers J."/>
            <person name="Rivas-Marin E."/>
            <person name="Kohn T."/>
            <person name="Peeters S.H."/>
            <person name="Heuer A."/>
            <person name="Rast P."/>
            <person name="Oberbeckmann S."/>
            <person name="Bunk B."/>
            <person name="Jeske O."/>
            <person name="Meyerdierks A."/>
            <person name="Storesund J.E."/>
            <person name="Kallscheuer N."/>
            <person name="Luecker S."/>
            <person name="Lage O.M."/>
            <person name="Pohl T."/>
            <person name="Merkel B.J."/>
            <person name="Hornburger P."/>
            <person name="Mueller R.-W."/>
            <person name="Bruemmer F."/>
            <person name="Labrenz M."/>
            <person name="Spormann A.M."/>
            <person name="Op den Camp H."/>
            <person name="Overmann J."/>
            <person name="Amann R."/>
            <person name="Jetten M.S.M."/>
            <person name="Mascher T."/>
            <person name="Medema M.H."/>
            <person name="Devos D.P."/>
            <person name="Kaster A.-K."/>
            <person name="Ovreas L."/>
            <person name="Rohde M."/>
            <person name="Galperin M.Y."/>
            <person name="Jogler C."/>
        </authorList>
    </citation>
    <scope>NUCLEOTIDE SEQUENCE [LARGE SCALE GENOMIC DNA]</scope>
    <source>
        <strain evidence="3 4">Pla85_3_4</strain>
    </source>
</reference>
<dbReference type="CDD" id="cd00293">
    <property type="entry name" value="USP-like"/>
    <property type="match status" value="1"/>
</dbReference>
<dbReference type="AlphaFoldDB" id="A0A518E493"/>
<accession>A0A518E493</accession>
<evidence type="ECO:0000259" key="2">
    <source>
        <dbReference type="Pfam" id="PF00582"/>
    </source>
</evidence>
<dbReference type="OrthoDB" id="9794782at2"/>
<dbReference type="RefSeq" id="WP_145058502.1">
    <property type="nucleotide sequence ID" value="NZ_CP036433.1"/>
</dbReference>
<dbReference type="InterPro" id="IPR006015">
    <property type="entry name" value="Universal_stress_UspA"/>
</dbReference>
<proteinExistence type="inferred from homology"/>
<evidence type="ECO:0000313" key="3">
    <source>
        <dbReference type="EMBL" id="QDU98897.1"/>
    </source>
</evidence>
<sequence>MNRFSVNKVVVPVDFSDASFQAVEKSLEMVDHPSQIHLLHVLVEMPVNDPGVIWGAVDWSNRVEKVTQHLSEQFADPRYDGAIIKVACGDPGHMIADYAQEHEADLIVIPSHGRTGLKRLLIGSVAERVVRLAHCPVLVLRR</sequence>
<evidence type="ECO:0000313" key="4">
    <source>
        <dbReference type="Proteomes" id="UP000317648"/>
    </source>
</evidence>
<dbReference type="InterPro" id="IPR006016">
    <property type="entry name" value="UspA"/>
</dbReference>
<feature type="domain" description="UspA" evidence="2">
    <location>
        <begin position="7"/>
        <end position="141"/>
    </location>
</feature>